<keyword evidence="7" id="KW-0539">Nucleus</keyword>
<protein>
    <recommendedName>
        <fullName evidence="11">Zn(2)-C6 fungal-type domain-containing protein</fullName>
    </recommendedName>
</protein>
<dbReference type="EMBL" id="KV454212">
    <property type="protein sequence ID" value="ODQ57855.1"/>
    <property type="molecule type" value="Genomic_DNA"/>
</dbReference>
<dbReference type="Proteomes" id="UP000094112">
    <property type="component" value="Unassembled WGS sequence"/>
</dbReference>
<keyword evidence="6" id="KW-0804">Transcription</keyword>
<dbReference type="InterPro" id="IPR051439">
    <property type="entry name" value="XlnR/Xlr1"/>
</dbReference>
<dbReference type="CDD" id="cd00067">
    <property type="entry name" value="GAL4"/>
    <property type="match status" value="1"/>
</dbReference>
<evidence type="ECO:0000256" key="4">
    <source>
        <dbReference type="ARBA" id="ARBA00023125"/>
    </source>
</evidence>
<dbReference type="GO" id="GO:0000981">
    <property type="term" value="F:DNA-binding transcription factor activity, RNA polymerase II-specific"/>
    <property type="evidence" value="ECO:0007669"/>
    <property type="project" value="InterPro"/>
</dbReference>
<dbReference type="SUPFAM" id="SSF57701">
    <property type="entry name" value="Zn2/Cys6 DNA-binding domain"/>
    <property type="match status" value="1"/>
</dbReference>
<accession>A0A1E3NXM5</accession>
<dbReference type="STRING" id="683960.A0A1E3NXM5"/>
<dbReference type="GO" id="GO:0003677">
    <property type="term" value="F:DNA binding"/>
    <property type="evidence" value="ECO:0007669"/>
    <property type="project" value="UniProtKB-KW"/>
</dbReference>
<dbReference type="GeneID" id="30200897"/>
<evidence type="ECO:0000256" key="3">
    <source>
        <dbReference type="ARBA" id="ARBA00023015"/>
    </source>
</evidence>
<name>A0A1E3NXM5_WICAA</name>
<keyword evidence="1" id="KW-0479">Metal-binding</keyword>
<keyword evidence="10" id="KW-0472">Membrane</keyword>
<evidence type="ECO:0000256" key="7">
    <source>
        <dbReference type="ARBA" id="ARBA00023242"/>
    </source>
</evidence>
<evidence type="ECO:0000313" key="12">
    <source>
        <dbReference type="EMBL" id="ODQ57855.1"/>
    </source>
</evidence>
<keyword evidence="2" id="KW-0862">Zinc</keyword>
<feature type="transmembrane region" description="Helical" evidence="10">
    <location>
        <begin position="513"/>
        <end position="532"/>
    </location>
</feature>
<feature type="region of interest" description="Disordered" evidence="9">
    <location>
        <begin position="1"/>
        <end position="21"/>
    </location>
</feature>
<proteinExistence type="inferred from homology"/>
<evidence type="ECO:0000256" key="5">
    <source>
        <dbReference type="ARBA" id="ARBA00023159"/>
    </source>
</evidence>
<organism evidence="12 13">
    <name type="scientific">Wickerhamomyces anomalus (strain ATCC 58044 / CBS 1984 / NCYC 433 / NRRL Y-366-8)</name>
    <name type="common">Yeast</name>
    <name type="synonym">Hansenula anomala</name>
    <dbReference type="NCBI Taxonomy" id="683960"/>
    <lineage>
        <taxon>Eukaryota</taxon>
        <taxon>Fungi</taxon>
        <taxon>Dikarya</taxon>
        <taxon>Ascomycota</taxon>
        <taxon>Saccharomycotina</taxon>
        <taxon>Saccharomycetes</taxon>
        <taxon>Phaffomycetales</taxon>
        <taxon>Wickerhamomycetaceae</taxon>
        <taxon>Wickerhamomyces</taxon>
    </lineage>
</organism>
<keyword evidence="10" id="KW-0812">Transmembrane</keyword>
<evidence type="ECO:0000313" key="13">
    <source>
        <dbReference type="Proteomes" id="UP000094112"/>
    </source>
</evidence>
<dbReference type="InterPro" id="IPR001138">
    <property type="entry name" value="Zn2Cys6_DnaBD"/>
</dbReference>
<feature type="domain" description="Zn(2)-C6 fungal-type" evidence="11">
    <location>
        <begin position="32"/>
        <end position="61"/>
    </location>
</feature>
<evidence type="ECO:0000256" key="2">
    <source>
        <dbReference type="ARBA" id="ARBA00022833"/>
    </source>
</evidence>
<sequence length="624" mass="71282">MSQAPELITPTSTASVGSTPANALKKARIRKACDSCNVKRTKCDGNHPCAHCIQVKIECTYLRQEKRRGRASEKYPKDIKKRKFKTSPKSETSEHSSSTSTSGFIGVGIPSKKPDASLITHRNHSSSRTMFTPPQISPTDSDHSIPKDFELGVTKYPILETIRDDLIVIGLPYHVADDLFEFYFDEFYPPASKVYSILRHCTMLESKRITQPNLLLAILLASAVQIDNRFFAGSTRAYVSKKMYQLIQEKLPTNSKYATLDDFIVVVHLGFFMPWLSYPIDSVYWWEFGYELGVELKLHKDDPSDSEEVKEEKRRAWWGLYILDRLTAICFNKEIVIQDDECSGIYLPGDESQWVHFTEPITQSADLDPSRVKGVKFDKVSDGIYGWFLPLGKIMGVFTQYKSLCKTGIDDKRKLNLKAQLISFANQNLDAISKNELEVFTVGCPHKEKSYSLDMCYAKYINLVLGFILEDIEGWEVMGDIENTSSEAQYQRLAHCIQVLEEILKLDEDLHRYPFLVSFFLFLLGVSILSILNDISSADHTNITKINRFKYYVKVLVRGMEAVMITFPSDFLKMVRNQLIWSIKDCENLILLTDYIEKFKENADKRKEALRAYSWASGGRGIAI</sequence>
<dbReference type="SMART" id="SM00066">
    <property type="entry name" value="GAL4"/>
    <property type="match status" value="1"/>
</dbReference>
<dbReference type="PANTHER" id="PTHR47663">
    <property type="entry name" value="XYLANOLYTIC TRANSCRIPTIONAL ACTIVATOR XLNR-RELATED"/>
    <property type="match status" value="1"/>
</dbReference>
<dbReference type="PROSITE" id="PS50048">
    <property type="entry name" value="ZN2_CY6_FUNGAL_2"/>
    <property type="match status" value="1"/>
</dbReference>
<keyword evidence="13" id="KW-1185">Reference proteome</keyword>
<evidence type="ECO:0000259" key="11">
    <source>
        <dbReference type="PROSITE" id="PS50048"/>
    </source>
</evidence>
<evidence type="ECO:0000256" key="8">
    <source>
        <dbReference type="ARBA" id="ARBA00037990"/>
    </source>
</evidence>
<keyword evidence="5" id="KW-0010">Activator</keyword>
<dbReference type="OrthoDB" id="5365785at2759"/>
<evidence type="ECO:0000256" key="10">
    <source>
        <dbReference type="SAM" id="Phobius"/>
    </source>
</evidence>
<feature type="compositionally biased region" description="Low complexity" evidence="9">
    <location>
        <begin position="87"/>
        <end position="102"/>
    </location>
</feature>
<dbReference type="GO" id="GO:0006351">
    <property type="term" value="P:DNA-templated transcription"/>
    <property type="evidence" value="ECO:0007669"/>
    <property type="project" value="InterPro"/>
</dbReference>
<comment type="similarity">
    <text evidence="8">Belongs to the xlnR/xlr1 family.</text>
</comment>
<keyword evidence="4" id="KW-0238">DNA-binding</keyword>
<feature type="region of interest" description="Disordered" evidence="9">
    <location>
        <begin position="66"/>
        <end position="143"/>
    </location>
</feature>
<feature type="compositionally biased region" description="Polar residues" evidence="9">
    <location>
        <begin position="126"/>
        <end position="139"/>
    </location>
</feature>
<dbReference type="RefSeq" id="XP_019037062.1">
    <property type="nucleotide sequence ID" value="XM_019183651.1"/>
</dbReference>
<dbReference type="Pfam" id="PF00172">
    <property type="entry name" value="Zn_clus"/>
    <property type="match status" value="1"/>
</dbReference>
<evidence type="ECO:0000256" key="6">
    <source>
        <dbReference type="ARBA" id="ARBA00023163"/>
    </source>
</evidence>
<keyword evidence="10" id="KW-1133">Transmembrane helix</keyword>
<dbReference type="AlphaFoldDB" id="A0A1E3NXM5"/>
<evidence type="ECO:0000256" key="9">
    <source>
        <dbReference type="SAM" id="MobiDB-lite"/>
    </source>
</evidence>
<dbReference type="Gene3D" id="4.10.240.10">
    <property type="entry name" value="Zn(2)-C6 fungal-type DNA-binding domain"/>
    <property type="match status" value="1"/>
</dbReference>
<dbReference type="CDD" id="cd12148">
    <property type="entry name" value="fungal_TF_MHR"/>
    <property type="match status" value="1"/>
</dbReference>
<keyword evidence="3" id="KW-0805">Transcription regulation</keyword>
<dbReference type="PANTHER" id="PTHR47663:SF1">
    <property type="entry name" value="XYLANOLYTIC TRANSCRIPTIONAL ACTIVATOR XLNR-RELATED"/>
    <property type="match status" value="1"/>
</dbReference>
<reference evidence="12 13" key="1">
    <citation type="journal article" date="2016" name="Proc. Natl. Acad. Sci. U.S.A.">
        <title>Comparative genomics of biotechnologically important yeasts.</title>
        <authorList>
            <person name="Riley R."/>
            <person name="Haridas S."/>
            <person name="Wolfe K.H."/>
            <person name="Lopes M.R."/>
            <person name="Hittinger C.T."/>
            <person name="Goeker M."/>
            <person name="Salamov A.A."/>
            <person name="Wisecaver J.H."/>
            <person name="Long T.M."/>
            <person name="Calvey C.H."/>
            <person name="Aerts A.L."/>
            <person name="Barry K.W."/>
            <person name="Choi C."/>
            <person name="Clum A."/>
            <person name="Coughlan A.Y."/>
            <person name="Deshpande S."/>
            <person name="Douglass A.P."/>
            <person name="Hanson S.J."/>
            <person name="Klenk H.-P."/>
            <person name="LaButti K.M."/>
            <person name="Lapidus A."/>
            <person name="Lindquist E.A."/>
            <person name="Lipzen A.M."/>
            <person name="Meier-Kolthoff J.P."/>
            <person name="Ohm R.A."/>
            <person name="Otillar R.P."/>
            <person name="Pangilinan J.L."/>
            <person name="Peng Y."/>
            <person name="Rokas A."/>
            <person name="Rosa C.A."/>
            <person name="Scheuner C."/>
            <person name="Sibirny A.A."/>
            <person name="Slot J.C."/>
            <person name="Stielow J.B."/>
            <person name="Sun H."/>
            <person name="Kurtzman C.P."/>
            <person name="Blackwell M."/>
            <person name="Grigoriev I.V."/>
            <person name="Jeffries T.W."/>
        </authorList>
    </citation>
    <scope>NUCLEOTIDE SEQUENCE [LARGE SCALE GENOMIC DNA]</scope>
    <source>
        <strain evidence="13">ATCC 58044 / CBS 1984 / NCYC 433 / NRRL Y-366-8</strain>
    </source>
</reference>
<evidence type="ECO:0000256" key="1">
    <source>
        <dbReference type="ARBA" id="ARBA00022723"/>
    </source>
</evidence>
<dbReference type="Pfam" id="PF04082">
    <property type="entry name" value="Fungal_trans"/>
    <property type="match status" value="1"/>
</dbReference>
<dbReference type="GO" id="GO:0008270">
    <property type="term" value="F:zinc ion binding"/>
    <property type="evidence" value="ECO:0007669"/>
    <property type="project" value="InterPro"/>
</dbReference>
<dbReference type="InterPro" id="IPR007219">
    <property type="entry name" value="XnlR_reg_dom"/>
</dbReference>
<dbReference type="InterPro" id="IPR036864">
    <property type="entry name" value="Zn2-C6_fun-type_DNA-bd_sf"/>
</dbReference>
<gene>
    <name evidence="12" type="ORF">WICANDRAFT_64008</name>
</gene>